<accession>G9XLM2</accession>
<dbReference type="Proteomes" id="UP000004416">
    <property type="component" value="Unassembled WGS sequence"/>
</dbReference>
<name>G9XLM2_DESHA</name>
<feature type="coiled-coil region" evidence="3">
    <location>
        <begin position="47"/>
        <end position="74"/>
    </location>
</feature>
<evidence type="ECO:0000256" key="1">
    <source>
        <dbReference type="ARBA" id="ARBA00006484"/>
    </source>
</evidence>
<gene>
    <name evidence="4" type="ORF">HMPREF0322_01857</name>
</gene>
<dbReference type="PRINTS" id="PR00080">
    <property type="entry name" value="SDRFAMILY"/>
</dbReference>
<dbReference type="InterPro" id="IPR036291">
    <property type="entry name" value="NAD(P)-bd_dom_sf"/>
</dbReference>
<dbReference type="CDD" id="cd05233">
    <property type="entry name" value="SDR_c"/>
    <property type="match status" value="1"/>
</dbReference>
<keyword evidence="2" id="KW-0560">Oxidoreductase</keyword>
<comment type="similarity">
    <text evidence="1">Belongs to the short-chain dehydrogenases/reductases (SDR) family.</text>
</comment>
<evidence type="ECO:0000256" key="3">
    <source>
        <dbReference type="SAM" id="Coils"/>
    </source>
</evidence>
<dbReference type="SUPFAM" id="SSF51735">
    <property type="entry name" value="NAD(P)-binding Rossmann-fold domains"/>
    <property type="match status" value="1"/>
</dbReference>
<dbReference type="HOGENOM" id="CLU_010194_1_3_9"/>
<proteinExistence type="inferred from homology"/>
<dbReference type="Pfam" id="PF13561">
    <property type="entry name" value="adh_short_C2"/>
    <property type="match status" value="1"/>
</dbReference>
<dbReference type="GO" id="GO:0030497">
    <property type="term" value="P:fatty acid elongation"/>
    <property type="evidence" value="ECO:0007669"/>
    <property type="project" value="TreeGrafter"/>
</dbReference>
<organism evidence="4 5">
    <name type="scientific">Desulfitobacterium hafniense DP7</name>
    <dbReference type="NCBI Taxonomy" id="537010"/>
    <lineage>
        <taxon>Bacteria</taxon>
        <taxon>Bacillati</taxon>
        <taxon>Bacillota</taxon>
        <taxon>Clostridia</taxon>
        <taxon>Eubacteriales</taxon>
        <taxon>Desulfitobacteriaceae</taxon>
        <taxon>Desulfitobacterium</taxon>
    </lineage>
</organism>
<dbReference type="PATRIC" id="fig|537010.4.peg.1740"/>
<comment type="caution">
    <text evidence="4">The sequence shown here is derived from an EMBL/GenBank/DDBJ whole genome shotgun (WGS) entry which is preliminary data.</text>
</comment>
<dbReference type="InterPro" id="IPR020904">
    <property type="entry name" value="Sc_DH/Rdtase_CS"/>
</dbReference>
<dbReference type="PROSITE" id="PS00061">
    <property type="entry name" value="ADH_SHORT"/>
    <property type="match status" value="1"/>
</dbReference>
<dbReference type="GO" id="GO:0016616">
    <property type="term" value="F:oxidoreductase activity, acting on the CH-OH group of donors, NAD or NADP as acceptor"/>
    <property type="evidence" value="ECO:0007669"/>
    <property type="project" value="TreeGrafter"/>
</dbReference>
<dbReference type="InterPro" id="IPR002347">
    <property type="entry name" value="SDR_fam"/>
</dbReference>
<keyword evidence="3" id="KW-0175">Coiled coil</keyword>
<dbReference type="PANTHER" id="PTHR42760:SF40">
    <property type="entry name" value="3-OXOACYL-[ACYL-CARRIER-PROTEIN] REDUCTASE, CHLOROPLASTIC"/>
    <property type="match status" value="1"/>
</dbReference>
<dbReference type="EMBL" id="AFZX01000041">
    <property type="protein sequence ID" value="EHL07507.1"/>
    <property type="molecule type" value="Genomic_DNA"/>
</dbReference>
<dbReference type="PRINTS" id="PR00081">
    <property type="entry name" value="GDHRDH"/>
</dbReference>
<evidence type="ECO:0000256" key="2">
    <source>
        <dbReference type="ARBA" id="ARBA00023002"/>
    </source>
</evidence>
<dbReference type="Gene3D" id="3.40.50.720">
    <property type="entry name" value="NAD(P)-binding Rossmann-like Domain"/>
    <property type="match status" value="1"/>
</dbReference>
<dbReference type="PANTHER" id="PTHR42760">
    <property type="entry name" value="SHORT-CHAIN DEHYDROGENASES/REDUCTASES FAMILY MEMBER"/>
    <property type="match status" value="1"/>
</dbReference>
<dbReference type="GO" id="GO:0008206">
    <property type="term" value="P:bile acid metabolic process"/>
    <property type="evidence" value="ECO:0007669"/>
    <property type="project" value="UniProtKB-ARBA"/>
</dbReference>
<evidence type="ECO:0000313" key="5">
    <source>
        <dbReference type="Proteomes" id="UP000004416"/>
    </source>
</evidence>
<evidence type="ECO:0000313" key="4">
    <source>
        <dbReference type="EMBL" id="EHL07507.1"/>
    </source>
</evidence>
<sequence>MLAERVVKEETVMLQGKTALITGGATGIGRAIALKLAQEGVNIAINYSRSREDAEQTSQEIEKLKVACRIYQANVAKDQEVREMIGAVVRDFGQLDILVNSAGMTHFVEHADLEGMKDDYWDEIFSVNVKGLFNTCRAAAEALKKQKGCIVNITSIAGLTGLGSSIAYSASKAAAISVNKSLARVLAPDVRVNSVAPGVVLTRWVSGQEEHITRMAEGTPLQKVCTPEDVAEVAYALIAHAGFVTGQTWVVDGGNFI</sequence>
<dbReference type="FunFam" id="3.40.50.720:FF:000084">
    <property type="entry name" value="Short-chain dehydrogenase reductase"/>
    <property type="match status" value="1"/>
</dbReference>
<dbReference type="AlphaFoldDB" id="G9XLM2"/>
<reference evidence="4 5" key="1">
    <citation type="submission" date="2011-08" db="EMBL/GenBank/DDBJ databases">
        <authorList>
            <person name="Weinstock G."/>
            <person name="Sodergren E."/>
            <person name="Clifton S."/>
            <person name="Fulton L."/>
            <person name="Fulton B."/>
            <person name="Courtney L."/>
            <person name="Fronick C."/>
            <person name="Harrison M."/>
            <person name="Strong C."/>
            <person name="Farmer C."/>
            <person name="Delahaunty K."/>
            <person name="Markovic C."/>
            <person name="Hall O."/>
            <person name="Minx P."/>
            <person name="Tomlinson C."/>
            <person name="Mitreva M."/>
            <person name="Hou S."/>
            <person name="Chen J."/>
            <person name="Wollam A."/>
            <person name="Pepin K.H."/>
            <person name="Johnson M."/>
            <person name="Bhonagiri V."/>
            <person name="Zhang X."/>
            <person name="Suruliraj S."/>
            <person name="Warren W."/>
            <person name="Chinwalla A."/>
            <person name="Mardis E.R."/>
            <person name="Wilson R.K."/>
        </authorList>
    </citation>
    <scope>NUCLEOTIDE SEQUENCE [LARGE SCALE GENOMIC DNA]</scope>
    <source>
        <strain evidence="4 5">DP7</strain>
    </source>
</reference>
<protein>
    <submittedName>
        <fullName evidence="4">Oxidoreductase, short chain dehydrogenase/reductase family protein</fullName>
    </submittedName>
</protein>